<evidence type="ECO:0000313" key="4">
    <source>
        <dbReference type="Proteomes" id="UP000199400"/>
    </source>
</evidence>
<name>A0A1I2GXY6_9BACT</name>
<dbReference type="InterPro" id="IPR013954">
    <property type="entry name" value="PNK3P"/>
</dbReference>
<dbReference type="Gene3D" id="3.40.50.300">
    <property type="entry name" value="P-loop containing nucleotide triphosphate hydrolases"/>
    <property type="match status" value="1"/>
</dbReference>
<keyword evidence="1" id="KW-0560">Oxidoreductase</keyword>
<dbReference type="GO" id="GO:0016787">
    <property type="term" value="F:hydrolase activity"/>
    <property type="evidence" value="ECO:0007669"/>
    <property type="project" value="UniProtKB-KW"/>
</dbReference>
<dbReference type="Pfam" id="PF00248">
    <property type="entry name" value="Aldo_ket_red"/>
    <property type="match status" value="1"/>
</dbReference>
<organism evidence="3 4">
    <name type="scientific">Nannocystis exedens</name>
    <dbReference type="NCBI Taxonomy" id="54"/>
    <lineage>
        <taxon>Bacteria</taxon>
        <taxon>Pseudomonadati</taxon>
        <taxon>Myxococcota</taxon>
        <taxon>Polyangia</taxon>
        <taxon>Nannocystales</taxon>
        <taxon>Nannocystaceae</taxon>
        <taxon>Nannocystis</taxon>
    </lineage>
</organism>
<feature type="domain" description="NADP-dependent oxidoreductase" evidence="2">
    <location>
        <begin position="53"/>
        <end position="324"/>
    </location>
</feature>
<dbReference type="InterPro" id="IPR023210">
    <property type="entry name" value="NADP_OxRdtase_dom"/>
</dbReference>
<protein>
    <submittedName>
        <fullName evidence="3">Histidinol-phosphate phosphatase family domain-containing protein/HAD-superfamily hydrolase, subfamily IIIA</fullName>
    </submittedName>
</protein>
<dbReference type="SUPFAM" id="SSF51430">
    <property type="entry name" value="NAD(P)-linked oxidoreductase"/>
    <property type="match status" value="1"/>
</dbReference>
<dbReference type="GO" id="GO:0016491">
    <property type="term" value="F:oxidoreductase activity"/>
    <property type="evidence" value="ECO:0007669"/>
    <property type="project" value="UniProtKB-KW"/>
</dbReference>
<dbReference type="InterPro" id="IPR006549">
    <property type="entry name" value="HAD-SF_hydro_IIIA"/>
</dbReference>
<dbReference type="Gene3D" id="3.20.20.100">
    <property type="entry name" value="NADP-dependent oxidoreductase domain"/>
    <property type="match status" value="1"/>
</dbReference>
<dbReference type="EMBL" id="FOMX01000035">
    <property type="protein sequence ID" value="SFF21456.1"/>
    <property type="molecule type" value="Genomic_DNA"/>
</dbReference>
<dbReference type="STRING" id="54.SAMN02745121_07552"/>
<keyword evidence="3" id="KW-0378">Hydrolase</keyword>
<evidence type="ECO:0000256" key="1">
    <source>
        <dbReference type="ARBA" id="ARBA00023002"/>
    </source>
</evidence>
<reference evidence="4" key="1">
    <citation type="submission" date="2016-10" db="EMBL/GenBank/DDBJ databases">
        <authorList>
            <person name="Varghese N."/>
            <person name="Submissions S."/>
        </authorList>
    </citation>
    <scope>NUCLEOTIDE SEQUENCE [LARGE SCALE GENOMIC DNA]</scope>
    <source>
        <strain evidence="4">ATCC 25963</strain>
    </source>
</reference>
<proteinExistence type="predicted"/>
<dbReference type="NCBIfam" id="TIGR01662">
    <property type="entry name" value="HAD-SF-IIIA"/>
    <property type="match status" value="1"/>
</dbReference>
<dbReference type="CDD" id="cd19088">
    <property type="entry name" value="AKR_AKR13B1"/>
    <property type="match status" value="1"/>
</dbReference>
<dbReference type="GO" id="GO:0005737">
    <property type="term" value="C:cytoplasm"/>
    <property type="evidence" value="ECO:0007669"/>
    <property type="project" value="TreeGrafter"/>
</dbReference>
<dbReference type="SUPFAM" id="SSF52540">
    <property type="entry name" value="P-loop containing nucleoside triphosphate hydrolases"/>
    <property type="match status" value="1"/>
</dbReference>
<dbReference type="InterPro" id="IPR036412">
    <property type="entry name" value="HAD-like_sf"/>
</dbReference>
<dbReference type="Gene3D" id="3.40.50.1000">
    <property type="entry name" value="HAD superfamily/HAD-like"/>
    <property type="match status" value="1"/>
</dbReference>
<dbReference type="InterPro" id="IPR023214">
    <property type="entry name" value="HAD_sf"/>
</dbReference>
<dbReference type="OrthoDB" id="9814110at2"/>
<sequence>MRARGVGGGGGGRRLYAQFTEPRLIPARPRGYARDPVSTPTPLHGVLGTLEVPLGLGLLRLSTEGRPGEAEAIEVIRFALDQGIRLLDTADSYALGDSDLHYGEQLVRKALAGWNGPREQVRVVTKAGLARPKGKWVPNGRREHLRKMVEGSLKALGVERIFLLLLHANDPKTPLEESLSALAELQKEGKIEHLGLSNTSIAEVRQAERHFKVQAIQNELSVIDRGSGVDGLVALARQMGIPFLAHRPLGGHAKTANLLKNRAVKPIAARHHITPHEAALAALLDLGPPVVPLFGATKRASVESSLRALKVPFDARDRADLESKISFAPTPEALAATAPPVVPAGLRALTAGEGPGDEPEVVIMMGVQGAGKSSEVARYLERGYARLNRDLLGGDLDGLVPKLGELLAAGQRRVVLDNTYATRVSRFPVIRMAHAHGVPVRCRFMATPIDEAYTNVVLRILERYGKLLGPDELKELGKDDPNLPPPAAMAKWAASFEAPHVDEGFGVVEEVPFVRRVDPQFTGKGLLLDVDGTLRKTKSGEIFPRDPEDVELLPGRREVLRRFVDEGYKLFFVSNQSGVASGTVSKDAVEAAFARTIALLDLPVAEVMYCPHPAFPAGCFCRKPLPGLGVSLIQRHGLAREGIIMVGDMDSDRDFARSLGVKYVDAHEFFAGS</sequence>
<dbReference type="InterPro" id="IPR036812">
    <property type="entry name" value="NAD(P)_OxRdtase_dom_sf"/>
</dbReference>
<dbReference type="PANTHER" id="PTHR43625">
    <property type="entry name" value="AFLATOXIN B1 ALDEHYDE REDUCTASE"/>
    <property type="match status" value="1"/>
</dbReference>
<dbReference type="SUPFAM" id="SSF56784">
    <property type="entry name" value="HAD-like"/>
    <property type="match status" value="1"/>
</dbReference>
<keyword evidence="4" id="KW-1185">Reference proteome</keyword>
<evidence type="ECO:0000313" key="3">
    <source>
        <dbReference type="EMBL" id="SFF21456.1"/>
    </source>
</evidence>
<dbReference type="AlphaFoldDB" id="A0A1I2GXY6"/>
<dbReference type="Pfam" id="PF13671">
    <property type="entry name" value="AAA_33"/>
    <property type="match status" value="1"/>
</dbReference>
<dbReference type="InterPro" id="IPR050791">
    <property type="entry name" value="Aldo-Keto_reductase"/>
</dbReference>
<dbReference type="Proteomes" id="UP000199400">
    <property type="component" value="Unassembled WGS sequence"/>
</dbReference>
<dbReference type="Pfam" id="PF08645">
    <property type="entry name" value="PNK3P"/>
    <property type="match status" value="1"/>
</dbReference>
<dbReference type="InterPro" id="IPR027417">
    <property type="entry name" value="P-loop_NTPase"/>
</dbReference>
<dbReference type="PANTHER" id="PTHR43625:SF40">
    <property type="entry name" value="ALDO-KETO REDUCTASE YAKC [NADP(+)]"/>
    <property type="match status" value="1"/>
</dbReference>
<evidence type="ECO:0000259" key="2">
    <source>
        <dbReference type="Pfam" id="PF00248"/>
    </source>
</evidence>
<gene>
    <name evidence="3" type="ORF">SAMN02745121_07552</name>
</gene>
<accession>A0A1I2GXY6</accession>